<accession>A0ABV2CW12</accession>
<name>A0ABV2CW12_9RHOO</name>
<dbReference type="Pfam" id="PF03206">
    <property type="entry name" value="NifW"/>
    <property type="match status" value="1"/>
</dbReference>
<gene>
    <name evidence="6" type="ORF">ABVT11_19845</name>
</gene>
<evidence type="ECO:0000256" key="4">
    <source>
        <dbReference type="ARBA" id="ARBA00016274"/>
    </source>
</evidence>
<reference evidence="6 7" key="1">
    <citation type="submission" date="2024-07" db="EMBL/GenBank/DDBJ databases">
        <title>Uliginosibacterium paludis KCTC:42655.</title>
        <authorList>
            <person name="Kim M.K."/>
        </authorList>
    </citation>
    <scope>NUCLEOTIDE SEQUENCE [LARGE SCALE GENOMIC DNA]</scope>
    <source>
        <strain evidence="6 7">KCTC 42655</strain>
    </source>
</reference>
<dbReference type="RefSeq" id="WP_345927949.1">
    <property type="nucleotide sequence ID" value="NZ_JBDIVF010000005.1"/>
</dbReference>
<comment type="similarity">
    <text evidence="2">Belongs to the NifW family.</text>
</comment>
<organism evidence="6 7">
    <name type="scientific">Uliginosibacterium paludis</name>
    <dbReference type="NCBI Taxonomy" id="1615952"/>
    <lineage>
        <taxon>Bacteria</taxon>
        <taxon>Pseudomonadati</taxon>
        <taxon>Pseudomonadota</taxon>
        <taxon>Betaproteobacteria</taxon>
        <taxon>Rhodocyclales</taxon>
        <taxon>Zoogloeaceae</taxon>
        <taxon>Uliginosibacterium</taxon>
    </lineage>
</organism>
<evidence type="ECO:0000313" key="7">
    <source>
        <dbReference type="Proteomes" id="UP001548590"/>
    </source>
</evidence>
<comment type="subunit">
    <text evidence="3">Homotrimer; associates with NifD.</text>
</comment>
<comment type="caution">
    <text evidence="6">The sequence shown here is derived from an EMBL/GenBank/DDBJ whole genome shotgun (WGS) entry which is preliminary data.</text>
</comment>
<evidence type="ECO:0000256" key="2">
    <source>
        <dbReference type="ARBA" id="ARBA00008351"/>
    </source>
</evidence>
<dbReference type="Proteomes" id="UP001548590">
    <property type="component" value="Unassembled WGS sequence"/>
</dbReference>
<evidence type="ECO:0000313" key="6">
    <source>
        <dbReference type="EMBL" id="MET1492100.1"/>
    </source>
</evidence>
<evidence type="ECO:0000256" key="1">
    <source>
        <dbReference type="ARBA" id="ARBA00002247"/>
    </source>
</evidence>
<comment type="function">
    <text evidence="1">May protect the nitrogenase Fe-Mo protein from oxidative damage.</text>
</comment>
<evidence type="ECO:0000256" key="5">
    <source>
        <dbReference type="ARBA" id="ARBA00023231"/>
    </source>
</evidence>
<dbReference type="EMBL" id="JBEWLZ010000021">
    <property type="protein sequence ID" value="MET1492100.1"/>
    <property type="molecule type" value="Genomic_DNA"/>
</dbReference>
<keyword evidence="7" id="KW-1185">Reference proteome</keyword>
<sequence length="104" mass="11618">MTPNPDFAEEMEALESAEEFLQYFGIPFSPRVLAVHRLHILQRFHNYLGGAGEAPGFETCKALLARAYADFVKSDARTEAVFRVFQRAQGIAKVSIQSIGRARS</sequence>
<dbReference type="InterPro" id="IPR004893">
    <property type="entry name" value="NifW"/>
</dbReference>
<protein>
    <recommendedName>
        <fullName evidence="4">Nitrogenase-stabilizing/protective protein NifW</fullName>
    </recommendedName>
</protein>
<evidence type="ECO:0000256" key="3">
    <source>
        <dbReference type="ARBA" id="ARBA00011284"/>
    </source>
</evidence>
<proteinExistence type="inferred from homology"/>
<keyword evidence="5" id="KW-0535">Nitrogen fixation</keyword>